<sequence>MTASPGLEILLDVLTEYHARLSIDYSSHILVTSPALAKTLAERYSDISTPYGPKFTVATVGPDTASSASAGETEVLGQNVTTEPMEGLMGKMDFFTHAITDVSLASGGTVMEVMKWANYALRPKGIAVVIAMEAVPEMKGGRFGERMKAESKGRVAGLVEIFEYAGFETGKVRRVERDGAQVVIGMKWDQLTA</sequence>
<accession>A0AAN7T8C7</accession>
<reference evidence="1" key="1">
    <citation type="submission" date="2023-08" db="EMBL/GenBank/DDBJ databases">
        <title>Black Yeasts Isolated from many extreme environments.</title>
        <authorList>
            <person name="Coleine C."/>
            <person name="Stajich J.E."/>
            <person name="Selbmann L."/>
        </authorList>
    </citation>
    <scope>NUCLEOTIDE SEQUENCE</scope>
    <source>
        <strain evidence="1">CCFEE 5401</strain>
    </source>
</reference>
<evidence type="ECO:0000313" key="2">
    <source>
        <dbReference type="Proteomes" id="UP001310890"/>
    </source>
</evidence>
<dbReference type="AlphaFoldDB" id="A0AAN7T8C7"/>
<organism evidence="1 2">
    <name type="scientific">Meristemomyces frigidus</name>
    <dbReference type="NCBI Taxonomy" id="1508187"/>
    <lineage>
        <taxon>Eukaryota</taxon>
        <taxon>Fungi</taxon>
        <taxon>Dikarya</taxon>
        <taxon>Ascomycota</taxon>
        <taxon>Pezizomycotina</taxon>
        <taxon>Dothideomycetes</taxon>
        <taxon>Dothideomycetidae</taxon>
        <taxon>Mycosphaerellales</taxon>
        <taxon>Teratosphaeriaceae</taxon>
        <taxon>Meristemomyces</taxon>
    </lineage>
</organism>
<protein>
    <submittedName>
        <fullName evidence="1">Uncharacterized protein</fullName>
    </submittedName>
</protein>
<dbReference type="Proteomes" id="UP001310890">
    <property type="component" value="Unassembled WGS sequence"/>
</dbReference>
<gene>
    <name evidence="1" type="ORF">LTR62_002633</name>
</gene>
<proteinExistence type="predicted"/>
<comment type="caution">
    <text evidence="1">The sequence shown here is derived from an EMBL/GenBank/DDBJ whole genome shotgun (WGS) entry which is preliminary data.</text>
</comment>
<name>A0AAN7T8C7_9PEZI</name>
<dbReference type="EMBL" id="JAVRRL010000181">
    <property type="protein sequence ID" value="KAK5105649.1"/>
    <property type="molecule type" value="Genomic_DNA"/>
</dbReference>
<evidence type="ECO:0000313" key="1">
    <source>
        <dbReference type="EMBL" id="KAK5105649.1"/>
    </source>
</evidence>